<evidence type="ECO:0000313" key="10">
    <source>
        <dbReference type="Proteomes" id="UP000629098"/>
    </source>
</evidence>
<dbReference type="AlphaFoldDB" id="A0A8J6XYY2"/>
<dbReference type="CDD" id="cd11044">
    <property type="entry name" value="CYP120A1_CYP26-like"/>
    <property type="match status" value="1"/>
</dbReference>
<dbReference type="PROSITE" id="PS00086">
    <property type="entry name" value="CYTOCHROME_P450"/>
    <property type="match status" value="1"/>
</dbReference>
<dbReference type="PRINTS" id="PR00463">
    <property type="entry name" value="EP450I"/>
</dbReference>
<dbReference type="EMBL" id="JACXAE010000084">
    <property type="protein sequence ID" value="MBD2775693.1"/>
    <property type="molecule type" value="Genomic_DNA"/>
</dbReference>
<dbReference type="GO" id="GO:0005506">
    <property type="term" value="F:iron ion binding"/>
    <property type="evidence" value="ECO:0007669"/>
    <property type="project" value="InterPro"/>
</dbReference>
<dbReference type="InterPro" id="IPR036396">
    <property type="entry name" value="Cyt_P450_sf"/>
</dbReference>
<dbReference type="PANTHER" id="PTHR24286">
    <property type="entry name" value="CYTOCHROME P450 26"/>
    <property type="match status" value="1"/>
</dbReference>
<accession>A0A8J6XYY2</accession>
<reference evidence="9" key="1">
    <citation type="submission" date="2020-09" db="EMBL/GenBank/DDBJ databases">
        <title>Iningainema tapete sp. nov. (Scytonemataceae, Cyanobacteria) from greenhouses in central Florida (USA) produces two types of nodularin with biosynthetic potential for microcystin-LR and anabaenopeptins.</title>
        <authorList>
            <person name="Berthold D.E."/>
            <person name="Lefler F.W."/>
            <person name="Huang I.-S."/>
            <person name="Abdulla H."/>
            <person name="Zimba P.V."/>
            <person name="Laughinghouse H.D. IV."/>
        </authorList>
    </citation>
    <scope>NUCLEOTIDE SEQUENCE</scope>
    <source>
        <strain evidence="9">BLCCT55</strain>
    </source>
</reference>
<sequence length="448" mass="50912">MTSTQSESKLPLPPGNLGLPFVGETISFLRDPDFANKRHKQYGAIFKTQLFGRPTIYMSGAEANRFLFTNENQYFSISWPYSTKVLLGPASLSVQTGGLHQKRRKLLSQAFQPRALAGYVSTMTDITRSYTQKWEQIGTLKWYPELRKYTFDVACKLLIGTDAAADSHFGELFEHWCEGLFTIPVPLPWTKFGRALRCRQQLLKRIEEIVLKRQQQPSSSQDALGLLLQARDDDGNSLSLQELKDQVLLLLFAGHETLTSALAALCMLLAQHPQVLETARKEQQQLGFTQPLTFENLKQMNYLEQVLKEVLRVIPPVGGGFREILKPFEFNGYLIPQGWNALYQVGKTHQDNSVYTEPKIFDPQRFSPERAEDKSKSFGYVPFGGGLRECLGKEFAKLEMKLFAALLIREYDWELVLGQNLELIMVPTPHPRDGLQVKFRRAVSSQVG</sequence>
<evidence type="ECO:0000256" key="3">
    <source>
        <dbReference type="ARBA" id="ARBA00022723"/>
    </source>
</evidence>
<evidence type="ECO:0000256" key="1">
    <source>
        <dbReference type="ARBA" id="ARBA00010617"/>
    </source>
</evidence>
<dbReference type="InterPro" id="IPR001128">
    <property type="entry name" value="Cyt_P450"/>
</dbReference>
<comment type="cofactor">
    <cofactor evidence="7">
        <name>heme</name>
        <dbReference type="ChEBI" id="CHEBI:30413"/>
    </cofactor>
</comment>
<protein>
    <submittedName>
        <fullName evidence="9">Cytochrome P450</fullName>
    </submittedName>
</protein>
<dbReference type="RefSeq" id="WP_190834458.1">
    <property type="nucleotide sequence ID" value="NZ_CAWPPI010000084.1"/>
</dbReference>
<dbReference type="GO" id="GO:0016705">
    <property type="term" value="F:oxidoreductase activity, acting on paired donors, with incorporation or reduction of molecular oxygen"/>
    <property type="evidence" value="ECO:0007669"/>
    <property type="project" value="InterPro"/>
</dbReference>
<dbReference type="PANTHER" id="PTHR24286:SF384">
    <property type="entry name" value="P450, PUTATIVE (EUROFUNG)-RELATED"/>
    <property type="match status" value="1"/>
</dbReference>
<dbReference type="GO" id="GO:0016125">
    <property type="term" value="P:sterol metabolic process"/>
    <property type="evidence" value="ECO:0007669"/>
    <property type="project" value="TreeGrafter"/>
</dbReference>
<keyword evidence="5 7" id="KW-0408">Iron</keyword>
<keyword evidence="3 7" id="KW-0479">Metal-binding</keyword>
<dbReference type="PRINTS" id="PR00385">
    <property type="entry name" value="P450"/>
</dbReference>
<gene>
    <name evidence="9" type="ORF">ICL16_27460</name>
</gene>
<dbReference type="Proteomes" id="UP000629098">
    <property type="component" value="Unassembled WGS sequence"/>
</dbReference>
<comment type="caution">
    <text evidence="9">The sequence shown here is derived from an EMBL/GenBank/DDBJ whole genome shotgun (WGS) entry which is preliminary data.</text>
</comment>
<dbReference type="GO" id="GO:0004497">
    <property type="term" value="F:monooxygenase activity"/>
    <property type="evidence" value="ECO:0007669"/>
    <property type="project" value="UniProtKB-KW"/>
</dbReference>
<evidence type="ECO:0000313" key="9">
    <source>
        <dbReference type="EMBL" id="MBD2775693.1"/>
    </source>
</evidence>
<evidence type="ECO:0000256" key="2">
    <source>
        <dbReference type="ARBA" id="ARBA00022617"/>
    </source>
</evidence>
<evidence type="ECO:0000256" key="5">
    <source>
        <dbReference type="ARBA" id="ARBA00023004"/>
    </source>
</evidence>
<evidence type="ECO:0000256" key="8">
    <source>
        <dbReference type="RuleBase" id="RU000461"/>
    </source>
</evidence>
<keyword evidence="4 8" id="KW-0560">Oxidoreductase</keyword>
<evidence type="ECO:0000256" key="6">
    <source>
        <dbReference type="ARBA" id="ARBA00023033"/>
    </source>
</evidence>
<proteinExistence type="inferred from homology"/>
<dbReference type="InterPro" id="IPR002401">
    <property type="entry name" value="Cyt_P450_E_grp-I"/>
</dbReference>
<organism evidence="9 10">
    <name type="scientific">Iningainema tapete BLCC-T55</name>
    <dbReference type="NCBI Taxonomy" id="2748662"/>
    <lineage>
        <taxon>Bacteria</taxon>
        <taxon>Bacillati</taxon>
        <taxon>Cyanobacteriota</taxon>
        <taxon>Cyanophyceae</taxon>
        <taxon>Nostocales</taxon>
        <taxon>Scytonemataceae</taxon>
        <taxon>Iningainema tapete</taxon>
    </lineage>
</organism>
<evidence type="ECO:0000256" key="7">
    <source>
        <dbReference type="PIRSR" id="PIRSR602401-1"/>
    </source>
</evidence>
<dbReference type="Gene3D" id="1.10.630.10">
    <property type="entry name" value="Cytochrome P450"/>
    <property type="match status" value="1"/>
</dbReference>
<dbReference type="InterPro" id="IPR017972">
    <property type="entry name" value="Cyt_P450_CS"/>
</dbReference>
<keyword evidence="10" id="KW-1185">Reference proteome</keyword>
<feature type="binding site" description="axial binding residue" evidence="7">
    <location>
        <position position="390"/>
    </location>
    <ligand>
        <name>heme</name>
        <dbReference type="ChEBI" id="CHEBI:30413"/>
    </ligand>
    <ligandPart>
        <name>Fe</name>
        <dbReference type="ChEBI" id="CHEBI:18248"/>
    </ligandPart>
</feature>
<dbReference type="SUPFAM" id="SSF48264">
    <property type="entry name" value="Cytochrome P450"/>
    <property type="match status" value="1"/>
</dbReference>
<dbReference type="Pfam" id="PF00067">
    <property type="entry name" value="p450"/>
    <property type="match status" value="1"/>
</dbReference>
<keyword evidence="6 8" id="KW-0503">Monooxygenase</keyword>
<name>A0A8J6XYY2_9CYAN</name>
<evidence type="ECO:0000256" key="4">
    <source>
        <dbReference type="ARBA" id="ARBA00023002"/>
    </source>
</evidence>
<dbReference type="GO" id="GO:0020037">
    <property type="term" value="F:heme binding"/>
    <property type="evidence" value="ECO:0007669"/>
    <property type="project" value="InterPro"/>
</dbReference>
<comment type="similarity">
    <text evidence="1 8">Belongs to the cytochrome P450 family.</text>
</comment>
<keyword evidence="2 7" id="KW-0349">Heme</keyword>